<keyword evidence="6 9" id="KW-1133">Transmembrane helix</keyword>
<keyword evidence="2 9" id="KW-0813">Transport</keyword>
<evidence type="ECO:0000256" key="7">
    <source>
        <dbReference type="ARBA" id="ARBA00023010"/>
    </source>
</evidence>
<dbReference type="NCBIfam" id="TIGR01411">
    <property type="entry name" value="tatAE"/>
    <property type="match status" value="1"/>
</dbReference>
<gene>
    <name evidence="9" type="primary">tatA</name>
    <name evidence="11" type="ORF">IHV25_00635</name>
</gene>
<reference evidence="11" key="1">
    <citation type="submission" date="2020-10" db="EMBL/GenBank/DDBJ databases">
        <title>Genome sequence of the unusual species of purple photosynthetic bacteria, Phaeovibrio sulfidiphilus DSM 23193, type strain.</title>
        <authorList>
            <person name="Kyndt J.A."/>
            <person name="Meyer T.E."/>
        </authorList>
    </citation>
    <scope>NUCLEOTIDE SEQUENCE</scope>
    <source>
        <strain evidence="11">DSM 23193</strain>
    </source>
</reference>
<comment type="function">
    <text evidence="9">Part of the twin-arginine translocation (Tat) system that transports large folded proteins containing a characteristic twin-arginine motif in their signal peptide across membranes. TatA could form the protein-conducting channel of the Tat system.</text>
</comment>
<dbReference type="Proteomes" id="UP000631034">
    <property type="component" value="Unassembled WGS sequence"/>
</dbReference>
<keyword evidence="7 9" id="KW-0811">Translocation</keyword>
<protein>
    <recommendedName>
        <fullName evidence="9">Sec-independent protein translocase protein TatA</fullName>
    </recommendedName>
</protein>
<dbReference type="InterPro" id="IPR006312">
    <property type="entry name" value="TatA/E"/>
</dbReference>
<dbReference type="GO" id="GO:0033281">
    <property type="term" value="C:TAT protein transport complex"/>
    <property type="evidence" value="ECO:0007669"/>
    <property type="project" value="UniProtKB-UniRule"/>
</dbReference>
<evidence type="ECO:0000256" key="8">
    <source>
        <dbReference type="ARBA" id="ARBA00023136"/>
    </source>
</evidence>
<comment type="caution">
    <text evidence="11">The sequence shown here is derived from an EMBL/GenBank/DDBJ whole genome shotgun (WGS) entry which is preliminary data.</text>
</comment>
<dbReference type="HAMAP" id="MF_00236">
    <property type="entry name" value="TatA_E"/>
    <property type="match status" value="1"/>
</dbReference>
<comment type="subunit">
    <text evidence="9">The Tat system comprises two distinct complexes: a TatABC complex, containing multiple copies of TatA, TatB and TatC subunits, and a separate TatA complex, containing only TatA subunits. Substrates initially bind to the TatABC complex, which probably triggers association of the separate TatA complex to form the active translocon.</text>
</comment>
<evidence type="ECO:0000256" key="1">
    <source>
        <dbReference type="ARBA" id="ARBA00004162"/>
    </source>
</evidence>
<dbReference type="GO" id="GO:0043953">
    <property type="term" value="P:protein transport by the Tat complex"/>
    <property type="evidence" value="ECO:0007669"/>
    <property type="project" value="UniProtKB-UniRule"/>
</dbReference>
<feature type="transmembrane region" description="Helical" evidence="9">
    <location>
        <begin position="6"/>
        <end position="25"/>
    </location>
</feature>
<dbReference type="NCBIfam" id="NF001940">
    <property type="entry name" value="PRK00720.1"/>
    <property type="match status" value="1"/>
</dbReference>
<evidence type="ECO:0000313" key="11">
    <source>
        <dbReference type="EMBL" id="MBE1236164.1"/>
    </source>
</evidence>
<organism evidence="11 12">
    <name type="scientific">Phaeovibrio sulfidiphilus</name>
    <dbReference type="NCBI Taxonomy" id="1220600"/>
    <lineage>
        <taxon>Bacteria</taxon>
        <taxon>Pseudomonadati</taxon>
        <taxon>Pseudomonadota</taxon>
        <taxon>Alphaproteobacteria</taxon>
        <taxon>Rhodospirillales</taxon>
        <taxon>Rhodospirillaceae</taxon>
        <taxon>Phaeovibrio</taxon>
    </lineage>
</organism>
<dbReference type="EMBL" id="JACZHT010000001">
    <property type="protein sequence ID" value="MBE1236164.1"/>
    <property type="molecule type" value="Genomic_DNA"/>
</dbReference>
<evidence type="ECO:0000256" key="3">
    <source>
        <dbReference type="ARBA" id="ARBA00022475"/>
    </source>
</evidence>
<dbReference type="InterPro" id="IPR003369">
    <property type="entry name" value="TatA/B/E"/>
</dbReference>
<comment type="similarity">
    <text evidence="9">Belongs to the TatA/E family.</text>
</comment>
<dbReference type="PANTHER" id="PTHR42982:SF1">
    <property type="entry name" value="SEC-INDEPENDENT PROTEIN TRANSLOCASE PROTEIN TATA"/>
    <property type="match status" value="1"/>
</dbReference>
<evidence type="ECO:0000256" key="6">
    <source>
        <dbReference type="ARBA" id="ARBA00022989"/>
    </source>
</evidence>
<keyword evidence="4 9" id="KW-0812">Transmembrane</keyword>
<proteinExistence type="inferred from homology"/>
<keyword evidence="8 9" id="KW-0472">Membrane</keyword>
<accession>A0A8J6YTJ9</accession>
<evidence type="ECO:0000256" key="2">
    <source>
        <dbReference type="ARBA" id="ARBA00022448"/>
    </source>
</evidence>
<evidence type="ECO:0000256" key="10">
    <source>
        <dbReference type="SAM" id="MobiDB-lite"/>
    </source>
</evidence>
<evidence type="ECO:0000256" key="4">
    <source>
        <dbReference type="ARBA" id="ARBA00022692"/>
    </source>
</evidence>
<evidence type="ECO:0000256" key="5">
    <source>
        <dbReference type="ARBA" id="ARBA00022927"/>
    </source>
</evidence>
<evidence type="ECO:0000256" key="9">
    <source>
        <dbReference type="HAMAP-Rule" id="MF_00236"/>
    </source>
</evidence>
<name>A0A8J6YTJ9_9PROT</name>
<dbReference type="Pfam" id="PF02416">
    <property type="entry name" value="TatA_B_E"/>
    <property type="match status" value="1"/>
</dbReference>
<keyword evidence="12" id="KW-1185">Reference proteome</keyword>
<keyword evidence="3 9" id="KW-1003">Cell membrane</keyword>
<evidence type="ECO:0000313" key="12">
    <source>
        <dbReference type="Proteomes" id="UP000631034"/>
    </source>
</evidence>
<feature type="region of interest" description="Disordered" evidence="10">
    <location>
        <begin position="44"/>
        <end position="82"/>
    </location>
</feature>
<keyword evidence="5 9" id="KW-0653">Protein transport</keyword>
<dbReference type="PANTHER" id="PTHR42982">
    <property type="entry name" value="SEC-INDEPENDENT PROTEIN TRANSLOCASE PROTEIN TATA"/>
    <property type="match status" value="1"/>
</dbReference>
<dbReference type="AlphaFoldDB" id="A0A8J6YTJ9"/>
<feature type="compositionally biased region" description="Basic and acidic residues" evidence="10">
    <location>
        <begin position="73"/>
        <end position="82"/>
    </location>
</feature>
<dbReference type="RefSeq" id="WP_192533042.1">
    <property type="nucleotide sequence ID" value="NZ_JACZHT010000001.1"/>
</dbReference>
<sequence>MGFSSVWHWIIVLIVVLLLFGVGRIPRLMGDVAKGINAFKKGLNEDGDEAAKGSSAPRASLEEPGEGVVGPETRNDRDKTAS</sequence>
<comment type="subcellular location">
    <subcellularLocation>
        <location evidence="1 9">Cell membrane</location>
        <topology evidence="1 9">Single-pass membrane protein</topology>
    </subcellularLocation>
</comment>
<dbReference type="Gene3D" id="1.20.5.3310">
    <property type="match status" value="1"/>
</dbReference>
<dbReference type="GO" id="GO:0008320">
    <property type="term" value="F:protein transmembrane transporter activity"/>
    <property type="evidence" value="ECO:0007669"/>
    <property type="project" value="UniProtKB-UniRule"/>
</dbReference>